<name>A0A520N1I0_9GAMM</name>
<evidence type="ECO:0000256" key="2">
    <source>
        <dbReference type="ARBA" id="ARBA00022741"/>
    </source>
</evidence>
<dbReference type="PANTHER" id="PTHR30314">
    <property type="entry name" value="CELL DIVISION PROTEIN FTSZ-RELATED"/>
    <property type="match status" value="1"/>
</dbReference>
<reference evidence="8 9" key="1">
    <citation type="submission" date="2019-02" db="EMBL/GenBank/DDBJ databases">
        <title>Prokaryotic population dynamics and viral predation in marine succession experiment using metagenomics: the confinement effect.</title>
        <authorList>
            <person name="Haro-Moreno J.M."/>
            <person name="Rodriguez-Valera F."/>
            <person name="Lopez-Perez M."/>
        </authorList>
    </citation>
    <scope>NUCLEOTIDE SEQUENCE [LARGE SCALE GENOMIC DNA]</scope>
    <source>
        <strain evidence="8">MED-G159</strain>
    </source>
</reference>
<dbReference type="SUPFAM" id="SSF55307">
    <property type="entry name" value="Tubulin C-terminal domain-like"/>
    <property type="match status" value="1"/>
</dbReference>
<dbReference type="InterPro" id="IPR003008">
    <property type="entry name" value="Tubulin_FtsZ_GTPase"/>
</dbReference>
<feature type="binding site" evidence="4">
    <location>
        <position position="188"/>
    </location>
    <ligand>
        <name>GTP</name>
        <dbReference type="ChEBI" id="CHEBI:37565"/>
    </ligand>
</feature>
<gene>
    <name evidence="4 8" type="primary">ftsZ</name>
    <name evidence="8" type="ORF">EVA92_00915</name>
</gene>
<comment type="function">
    <text evidence="4">Essential cell division protein that forms a contractile ring structure (Z ring) at the future cell division site. The regulation of the ring assembly controls the timing and the location of cell division. One of the functions of the FtsZ ring is to recruit other cell division proteins to the septum to produce a new cell wall between the dividing cells. Binds GTP and shows GTPase activity.</text>
</comment>
<comment type="caution">
    <text evidence="8">The sequence shown here is derived from an EMBL/GenBank/DDBJ whole genome shotgun (WGS) entry which is preliminary data.</text>
</comment>
<dbReference type="InterPro" id="IPR024757">
    <property type="entry name" value="FtsZ_C"/>
</dbReference>
<dbReference type="GO" id="GO:0000917">
    <property type="term" value="P:division septum assembly"/>
    <property type="evidence" value="ECO:0007669"/>
    <property type="project" value="UniProtKB-KW"/>
</dbReference>
<comment type="subcellular location">
    <subcellularLocation>
        <location evidence="4">Cytoplasm</location>
    </subcellularLocation>
    <text evidence="4">Assembles at midcell at the inner surface of the cytoplasmic membrane.</text>
</comment>
<evidence type="ECO:0000259" key="6">
    <source>
        <dbReference type="SMART" id="SM00864"/>
    </source>
</evidence>
<organism evidence="8 9">
    <name type="scientific">SAR86 cluster bacterium</name>
    <dbReference type="NCBI Taxonomy" id="2030880"/>
    <lineage>
        <taxon>Bacteria</taxon>
        <taxon>Pseudomonadati</taxon>
        <taxon>Pseudomonadota</taxon>
        <taxon>Gammaproteobacteria</taxon>
        <taxon>SAR86 cluster</taxon>
    </lineage>
</organism>
<dbReference type="Pfam" id="PF00091">
    <property type="entry name" value="Tubulin"/>
    <property type="match status" value="1"/>
</dbReference>
<dbReference type="PANTHER" id="PTHR30314:SF3">
    <property type="entry name" value="MITOCHONDRIAL DIVISION PROTEIN FSZA"/>
    <property type="match status" value="1"/>
</dbReference>
<evidence type="ECO:0000259" key="7">
    <source>
        <dbReference type="SMART" id="SM00865"/>
    </source>
</evidence>
<dbReference type="NCBIfam" id="TIGR00065">
    <property type="entry name" value="ftsZ"/>
    <property type="match status" value="1"/>
</dbReference>
<dbReference type="GO" id="GO:0003924">
    <property type="term" value="F:GTPase activity"/>
    <property type="evidence" value="ECO:0007669"/>
    <property type="project" value="UniProtKB-UniRule"/>
</dbReference>
<feature type="binding site" evidence="4">
    <location>
        <position position="144"/>
    </location>
    <ligand>
        <name>GTP</name>
        <dbReference type="ChEBI" id="CHEBI:37565"/>
    </ligand>
</feature>
<dbReference type="EMBL" id="SHBE01000001">
    <property type="protein sequence ID" value="RZO27337.1"/>
    <property type="molecule type" value="Genomic_DNA"/>
</dbReference>
<dbReference type="GO" id="GO:0051258">
    <property type="term" value="P:protein polymerization"/>
    <property type="evidence" value="ECO:0007669"/>
    <property type="project" value="UniProtKB-UniRule"/>
</dbReference>
<dbReference type="InterPro" id="IPR045061">
    <property type="entry name" value="FtsZ/CetZ"/>
</dbReference>
<dbReference type="CDD" id="cd02201">
    <property type="entry name" value="FtsZ_type1"/>
    <property type="match status" value="1"/>
</dbReference>
<dbReference type="Gene3D" id="3.40.50.1440">
    <property type="entry name" value="Tubulin/FtsZ, GTPase domain"/>
    <property type="match status" value="1"/>
</dbReference>
<dbReference type="SMART" id="SM00864">
    <property type="entry name" value="Tubulin"/>
    <property type="match status" value="1"/>
</dbReference>
<keyword evidence="4" id="KW-0963">Cytoplasm</keyword>
<evidence type="ECO:0000313" key="9">
    <source>
        <dbReference type="Proteomes" id="UP000315825"/>
    </source>
</evidence>
<dbReference type="InterPro" id="IPR008280">
    <property type="entry name" value="Tub_FtsZ_C"/>
</dbReference>
<dbReference type="SMART" id="SM00865">
    <property type="entry name" value="Tubulin_C"/>
    <property type="match status" value="1"/>
</dbReference>
<keyword evidence="3 4" id="KW-0342">GTP-binding</keyword>
<dbReference type="GO" id="GO:0043093">
    <property type="term" value="P:FtsZ-dependent cytokinesis"/>
    <property type="evidence" value="ECO:0007669"/>
    <property type="project" value="UniProtKB-UniRule"/>
</dbReference>
<keyword evidence="4" id="KW-0717">Septation</keyword>
<feature type="binding site" evidence="4">
    <location>
        <begin position="22"/>
        <end position="26"/>
    </location>
    <ligand>
        <name>GTP</name>
        <dbReference type="ChEBI" id="CHEBI:37565"/>
    </ligand>
</feature>
<dbReference type="InterPro" id="IPR000158">
    <property type="entry name" value="Cell_div_FtsZ"/>
</dbReference>
<protein>
    <recommendedName>
        <fullName evidence="4 5">Cell division protein FtsZ</fullName>
    </recommendedName>
</protein>
<dbReference type="InterPro" id="IPR018316">
    <property type="entry name" value="Tubulin/FtsZ_2-layer-sand-dom"/>
</dbReference>
<dbReference type="SUPFAM" id="SSF52490">
    <property type="entry name" value="Tubulin nucleotide-binding domain-like"/>
    <property type="match status" value="1"/>
</dbReference>
<sequence length="364" mass="38923">MTWQILDTNYEQAKIAIIGVGGGGGNTVQHIINSGVEGVEFICANTDAQALSMVQNAKTLKLGKDVTKGLGAGNNPESGRVATEVCREEISELLKSTQMLFIAAGMGGGTGTGGAPVIAKIAKELGILVVGVVTTPFKTEGEKRHNQAKLGITKLMEHVDSLIEIDNEKIFEVFPPETPIDQAFTAVNDVLVNAVKGVANIVLKPSKINVDFADVSAVMSQKGMALMGYGSASGENRAAESIFKALNNPFFDSNEVRNAKGLLVNVCASSNIAQIELKEILQEAQKVSQDGVDAIPGLTIDESFGESISVIIIATGLRRFDLGDFQKPRIFTTTSQLNQPDNPYTDIDSLKKINIQDTLRRFKN</sequence>
<evidence type="ECO:0000256" key="3">
    <source>
        <dbReference type="ARBA" id="ARBA00023134"/>
    </source>
</evidence>
<comment type="similarity">
    <text evidence="1 4">Belongs to the FtsZ family.</text>
</comment>
<feature type="domain" description="Tubulin/FtsZ GTPase" evidence="6">
    <location>
        <begin position="14"/>
        <end position="206"/>
    </location>
</feature>
<dbReference type="PRINTS" id="PR00423">
    <property type="entry name" value="CELLDVISFTSZ"/>
</dbReference>
<keyword evidence="4 8" id="KW-0132">Cell division</keyword>
<evidence type="ECO:0000256" key="1">
    <source>
        <dbReference type="ARBA" id="ARBA00009690"/>
    </source>
</evidence>
<dbReference type="GO" id="GO:0005525">
    <property type="term" value="F:GTP binding"/>
    <property type="evidence" value="ECO:0007669"/>
    <property type="project" value="UniProtKB-UniRule"/>
</dbReference>
<evidence type="ECO:0000313" key="8">
    <source>
        <dbReference type="EMBL" id="RZO27337.1"/>
    </source>
</evidence>
<keyword evidence="2 4" id="KW-0547">Nucleotide-binding</keyword>
<dbReference type="InterPro" id="IPR036525">
    <property type="entry name" value="Tubulin/FtsZ_GTPase_sf"/>
</dbReference>
<dbReference type="AlphaFoldDB" id="A0A520N1I0"/>
<comment type="subunit">
    <text evidence="4">Homodimer. Polymerizes to form a dynamic ring structure in a strictly GTP-dependent manner. Interacts directly with several other division proteins.</text>
</comment>
<dbReference type="FunFam" id="3.40.50.1440:FF:000001">
    <property type="entry name" value="Cell division protein FtsZ"/>
    <property type="match status" value="1"/>
</dbReference>
<evidence type="ECO:0000256" key="5">
    <source>
        <dbReference type="NCBIfam" id="TIGR00065"/>
    </source>
</evidence>
<dbReference type="PROSITE" id="PS01134">
    <property type="entry name" value="FTSZ_1"/>
    <property type="match status" value="1"/>
</dbReference>
<dbReference type="Pfam" id="PF12327">
    <property type="entry name" value="FtsZ_C"/>
    <property type="match status" value="1"/>
</dbReference>
<feature type="binding site" evidence="4">
    <location>
        <begin position="109"/>
        <end position="111"/>
    </location>
    <ligand>
        <name>GTP</name>
        <dbReference type="ChEBI" id="CHEBI:37565"/>
    </ligand>
</feature>
<dbReference type="Proteomes" id="UP000315825">
    <property type="component" value="Unassembled WGS sequence"/>
</dbReference>
<dbReference type="InterPro" id="IPR020805">
    <property type="entry name" value="Cell_div_FtsZ_CS"/>
</dbReference>
<feature type="binding site" evidence="4">
    <location>
        <position position="140"/>
    </location>
    <ligand>
        <name>GTP</name>
        <dbReference type="ChEBI" id="CHEBI:37565"/>
    </ligand>
</feature>
<keyword evidence="4" id="KW-0131">Cell cycle</keyword>
<dbReference type="GO" id="GO:0005737">
    <property type="term" value="C:cytoplasm"/>
    <property type="evidence" value="ECO:0007669"/>
    <property type="project" value="UniProtKB-SubCell"/>
</dbReference>
<feature type="domain" description="Tubulin/FtsZ 2-layer sandwich" evidence="7">
    <location>
        <begin position="208"/>
        <end position="326"/>
    </location>
</feature>
<accession>A0A520N1I0</accession>
<dbReference type="HAMAP" id="MF_00909">
    <property type="entry name" value="FtsZ"/>
    <property type="match status" value="1"/>
</dbReference>
<dbReference type="GO" id="GO:0032153">
    <property type="term" value="C:cell division site"/>
    <property type="evidence" value="ECO:0007669"/>
    <property type="project" value="UniProtKB-UniRule"/>
</dbReference>
<evidence type="ECO:0000256" key="4">
    <source>
        <dbReference type="HAMAP-Rule" id="MF_00909"/>
    </source>
</evidence>
<proteinExistence type="inferred from homology"/>